<evidence type="ECO:0000313" key="5">
    <source>
        <dbReference type="EMBL" id="CAF3718633.1"/>
    </source>
</evidence>
<evidence type="ECO:0000313" key="8">
    <source>
        <dbReference type="EMBL" id="CAF4642374.1"/>
    </source>
</evidence>
<dbReference type="EMBL" id="CAJNYV010002877">
    <property type="protein sequence ID" value="CAF3508661.1"/>
    <property type="molecule type" value="Genomic_DNA"/>
</dbReference>
<evidence type="ECO:0000313" key="9">
    <source>
        <dbReference type="EMBL" id="CAF4835807.1"/>
    </source>
</evidence>
<name>A0A818HHZ7_9BILA</name>
<comment type="caution">
    <text evidence="3">The sequence shown here is derived from an EMBL/GenBank/DDBJ whole genome shotgun (WGS) entry which is preliminary data.</text>
</comment>
<accession>A0A818HHZ7</accession>
<dbReference type="EMBL" id="CAJOBQ010004716">
    <property type="protein sequence ID" value="CAF4642374.1"/>
    <property type="molecule type" value="Genomic_DNA"/>
</dbReference>
<dbReference type="EMBL" id="CAJNYT010004689">
    <property type="protein sequence ID" value="CAF3681787.1"/>
    <property type="molecule type" value="Genomic_DNA"/>
</dbReference>
<dbReference type="EMBL" id="CAJNYU010004020">
    <property type="protein sequence ID" value="CAF3718633.1"/>
    <property type="molecule type" value="Genomic_DNA"/>
</dbReference>
<evidence type="ECO:0000313" key="12">
    <source>
        <dbReference type="Proteomes" id="UP000663873"/>
    </source>
</evidence>
<dbReference type="Proteomes" id="UP000663851">
    <property type="component" value="Unassembled WGS sequence"/>
</dbReference>
<dbReference type="EMBL" id="CAJOBP010000141">
    <property type="protein sequence ID" value="CAF4129869.1"/>
    <property type="molecule type" value="Genomic_DNA"/>
</dbReference>
<dbReference type="EMBL" id="CAJOBR010006801">
    <property type="protein sequence ID" value="CAF4851396.1"/>
    <property type="molecule type" value="Genomic_DNA"/>
</dbReference>
<evidence type="ECO:0000313" key="11">
    <source>
        <dbReference type="Proteomes" id="UP000663865"/>
    </source>
</evidence>
<reference evidence="3" key="1">
    <citation type="submission" date="2021-02" db="EMBL/GenBank/DDBJ databases">
        <authorList>
            <person name="Nowell W R."/>
        </authorList>
    </citation>
    <scope>NUCLEOTIDE SEQUENCE</scope>
</reference>
<organism evidence="3 11">
    <name type="scientific">Rotaria socialis</name>
    <dbReference type="NCBI Taxonomy" id="392032"/>
    <lineage>
        <taxon>Eukaryota</taxon>
        <taxon>Metazoa</taxon>
        <taxon>Spiralia</taxon>
        <taxon>Gnathifera</taxon>
        <taxon>Rotifera</taxon>
        <taxon>Eurotatoria</taxon>
        <taxon>Bdelloidea</taxon>
        <taxon>Philodinida</taxon>
        <taxon>Philodinidae</taxon>
        <taxon>Rotaria</taxon>
    </lineage>
</organism>
<evidence type="ECO:0000313" key="3">
    <source>
        <dbReference type="EMBL" id="CAF3508661.1"/>
    </source>
</evidence>
<dbReference type="Proteomes" id="UP000663838">
    <property type="component" value="Unassembled WGS sequence"/>
</dbReference>
<dbReference type="Proteomes" id="UP000663862">
    <property type="component" value="Unassembled WGS sequence"/>
</dbReference>
<gene>
    <name evidence="5" type="ORF">FME351_LOCUS28903</name>
    <name evidence="4" type="ORF">GRG538_LOCUS27071</name>
    <name evidence="7" type="ORF">HFQ381_LOCUS30212</name>
    <name evidence="3" type="ORF">KIK155_LOCUS16220</name>
    <name evidence="1" type="ORF">LUA448_LOCUS12896</name>
    <name evidence="10" type="ORF">QYT958_LOCUS27204</name>
    <name evidence="2" type="ORF">TIS948_LOCUS28056</name>
    <name evidence="9" type="ORF">TOA249_LOCUS25659</name>
    <name evidence="8" type="ORF">TSG867_LOCUS30266</name>
    <name evidence="6" type="ORF">UJA718_LOCUS2156</name>
</gene>
<dbReference type="Proteomes" id="UP000663872">
    <property type="component" value="Unassembled WGS sequence"/>
</dbReference>
<protein>
    <submittedName>
        <fullName evidence="3">Uncharacterized protein</fullName>
    </submittedName>
</protein>
<dbReference type="EMBL" id="CAJNXB010005057">
    <property type="protein sequence ID" value="CAF3405025.1"/>
    <property type="molecule type" value="Genomic_DNA"/>
</dbReference>
<dbReference type="EMBL" id="CAJOBS010002830">
    <property type="protein sequence ID" value="CAF4835807.1"/>
    <property type="molecule type" value="Genomic_DNA"/>
</dbReference>
<proteinExistence type="predicted"/>
<dbReference type="EMBL" id="CAJOBO010005201">
    <property type="protein sequence ID" value="CAF4539079.1"/>
    <property type="molecule type" value="Genomic_DNA"/>
</dbReference>
<evidence type="ECO:0000313" key="6">
    <source>
        <dbReference type="EMBL" id="CAF4129869.1"/>
    </source>
</evidence>
<dbReference type="AlphaFoldDB" id="A0A818HHZ7"/>
<dbReference type="Proteomes" id="UP000663825">
    <property type="component" value="Unassembled WGS sequence"/>
</dbReference>
<evidence type="ECO:0000313" key="2">
    <source>
        <dbReference type="EMBL" id="CAF3405025.1"/>
    </source>
</evidence>
<dbReference type="Proteomes" id="UP000663869">
    <property type="component" value="Unassembled WGS sequence"/>
</dbReference>
<evidence type="ECO:0000313" key="1">
    <source>
        <dbReference type="EMBL" id="CAF3349209.1"/>
    </source>
</evidence>
<evidence type="ECO:0000313" key="10">
    <source>
        <dbReference type="EMBL" id="CAF4851396.1"/>
    </source>
</evidence>
<dbReference type="EMBL" id="CAJNYD010001560">
    <property type="protein sequence ID" value="CAF3349209.1"/>
    <property type="molecule type" value="Genomic_DNA"/>
</dbReference>
<sequence>MLEVTTSMMSQSSTMGIGISTKASIASIIPTSIPISPAVIINVSETTAVNSVAATTVVMTTVVVALTSIPALTPSTVPQVDTTIKEIRTCRCTLLEQWR</sequence>
<dbReference type="Proteomes" id="UP000663833">
    <property type="component" value="Unassembled WGS sequence"/>
</dbReference>
<evidence type="ECO:0000313" key="4">
    <source>
        <dbReference type="EMBL" id="CAF3681787.1"/>
    </source>
</evidence>
<keyword evidence="12" id="KW-1185">Reference proteome</keyword>
<dbReference type="Proteomes" id="UP000663865">
    <property type="component" value="Unassembled WGS sequence"/>
</dbReference>
<dbReference type="Proteomes" id="UP000663848">
    <property type="component" value="Unassembled WGS sequence"/>
</dbReference>
<dbReference type="Proteomes" id="UP000663873">
    <property type="component" value="Unassembled WGS sequence"/>
</dbReference>
<evidence type="ECO:0000313" key="7">
    <source>
        <dbReference type="EMBL" id="CAF4539079.1"/>
    </source>
</evidence>